<comment type="caution">
    <text evidence="1">The sequence shown here is derived from an EMBL/GenBank/DDBJ whole genome shotgun (WGS) entry which is preliminary data.</text>
</comment>
<gene>
    <name evidence="1" type="ORF">GCM10008023_24540</name>
</gene>
<keyword evidence="2" id="KW-1185">Reference proteome</keyword>
<dbReference type="Proteomes" id="UP000652430">
    <property type="component" value="Unassembled WGS sequence"/>
</dbReference>
<protein>
    <recommendedName>
        <fullName evidence="3">DUF4403 family protein</fullName>
    </recommendedName>
</protein>
<name>A0ABQ3LM85_9SPHN</name>
<evidence type="ECO:0008006" key="3">
    <source>
        <dbReference type="Google" id="ProtNLM"/>
    </source>
</evidence>
<proteinExistence type="predicted"/>
<organism evidence="1 2">
    <name type="scientific">Sphingomonas glacialis</name>
    <dbReference type="NCBI Taxonomy" id="658225"/>
    <lineage>
        <taxon>Bacteria</taxon>
        <taxon>Pseudomonadati</taxon>
        <taxon>Pseudomonadota</taxon>
        <taxon>Alphaproteobacteria</taxon>
        <taxon>Sphingomonadales</taxon>
        <taxon>Sphingomonadaceae</taxon>
        <taxon>Sphingomonas</taxon>
    </lineage>
</organism>
<dbReference type="EMBL" id="BNAQ01000003">
    <property type="protein sequence ID" value="GHH18543.1"/>
    <property type="molecule type" value="Genomic_DNA"/>
</dbReference>
<reference evidence="2" key="1">
    <citation type="journal article" date="2019" name="Int. J. Syst. Evol. Microbiol.">
        <title>The Global Catalogue of Microorganisms (GCM) 10K type strain sequencing project: providing services to taxonomists for standard genome sequencing and annotation.</title>
        <authorList>
            <consortium name="The Broad Institute Genomics Platform"/>
            <consortium name="The Broad Institute Genome Sequencing Center for Infectious Disease"/>
            <person name="Wu L."/>
            <person name="Ma J."/>
        </authorList>
    </citation>
    <scope>NUCLEOTIDE SEQUENCE [LARGE SCALE GENOMIC DNA]</scope>
    <source>
        <strain evidence="2">CGMCC 1.8957</strain>
    </source>
</reference>
<accession>A0ABQ3LM85</accession>
<sequence>MLAIGLGAAAPDPVYTVRDDGIVSASVGGAQGTLRIDPGAPALPILAKPYALRAGLKSGMFGLHYKVGPSGVHGVTAVTRLIVDGMEIRRRVGWFDTPYATGADGVIGPGGLPAPVVRFELHAPRPGERTLDLPLVDGGALIGNWGGLFGEIIVGGVPMKVRFDLHHRLSLASAGAAQRIAAAQGGALTGPVDQAEIAFGIARPVRRMTLTTPFVIGPMALNALHVRVSDYGNAATIRDADVTPDPEEIIVTGKAKRDPSRDRLSIGRDALEQCSSITFDKPAKRIRLSCL</sequence>
<evidence type="ECO:0000313" key="2">
    <source>
        <dbReference type="Proteomes" id="UP000652430"/>
    </source>
</evidence>
<evidence type="ECO:0000313" key="1">
    <source>
        <dbReference type="EMBL" id="GHH18543.1"/>
    </source>
</evidence>